<dbReference type="GO" id="GO:0000056">
    <property type="term" value="P:ribosomal small subunit export from nucleus"/>
    <property type="evidence" value="ECO:0007669"/>
    <property type="project" value="TreeGrafter"/>
</dbReference>
<dbReference type="GO" id="GO:0005634">
    <property type="term" value="C:nucleus"/>
    <property type="evidence" value="ECO:0007669"/>
    <property type="project" value="TreeGrafter"/>
</dbReference>
<feature type="region of interest" description="Disordered" evidence="3">
    <location>
        <begin position="290"/>
        <end position="317"/>
    </location>
</feature>
<feature type="compositionally biased region" description="Acidic residues" evidence="3">
    <location>
        <begin position="305"/>
        <end position="316"/>
    </location>
</feature>
<feature type="compositionally biased region" description="Acidic residues" evidence="3">
    <location>
        <begin position="151"/>
        <end position="164"/>
    </location>
</feature>
<gene>
    <name evidence="4" type="primary">ltv1</name>
</gene>
<dbReference type="InterPro" id="IPR007307">
    <property type="entry name" value="Ltv1"/>
</dbReference>
<evidence type="ECO:0000313" key="4">
    <source>
        <dbReference type="Ensembl" id="ENSENLP00000009191.1"/>
    </source>
</evidence>
<comment type="similarity">
    <text evidence="1">Belongs to the LTV1 family.</text>
</comment>
<reference evidence="4" key="2">
    <citation type="submission" date="2025-08" db="UniProtKB">
        <authorList>
            <consortium name="Ensembl"/>
        </authorList>
    </citation>
    <scope>IDENTIFICATION</scope>
</reference>
<dbReference type="GO" id="GO:0030688">
    <property type="term" value="C:preribosome, small subunit precursor"/>
    <property type="evidence" value="ECO:0007669"/>
    <property type="project" value="TreeGrafter"/>
</dbReference>
<reference evidence="4" key="1">
    <citation type="submission" date="2021-04" db="EMBL/GenBank/DDBJ databases">
        <authorList>
            <consortium name="Wellcome Sanger Institute Data Sharing"/>
        </authorList>
    </citation>
    <scope>NUCLEOTIDE SEQUENCE [LARGE SCALE GENOMIC DNA]</scope>
</reference>
<dbReference type="FunCoup" id="A0A665TU51">
    <property type="interactions" value="1466"/>
</dbReference>
<feature type="compositionally biased region" description="Basic and acidic residues" evidence="3">
    <location>
        <begin position="397"/>
        <end position="440"/>
    </location>
</feature>
<dbReference type="InParanoid" id="A0A665TU51"/>
<accession>A0A665TU51</accession>
<dbReference type="GO" id="GO:0042274">
    <property type="term" value="P:ribosomal small subunit biogenesis"/>
    <property type="evidence" value="ECO:0007669"/>
    <property type="project" value="InterPro"/>
</dbReference>
<evidence type="ECO:0000256" key="1">
    <source>
        <dbReference type="ARBA" id="ARBA00009078"/>
    </source>
</evidence>
<dbReference type="PANTHER" id="PTHR21531:SF0">
    <property type="entry name" value="PROTEIN LTV1 HOMOLOG"/>
    <property type="match status" value="1"/>
</dbReference>
<evidence type="ECO:0000313" key="5">
    <source>
        <dbReference type="Proteomes" id="UP000472264"/>
    </source>
</evidence>
<organism evidence="4 5">
    <name type="scientific">Echeneis naucrates</name>
    <name type="common">Live sharksucker</name>
    <dbReference type="NCBI Taxonomy" id="173247"/>
    <lineage>
        <taxon>Eukaryota</taxon>
        <taxon>Metazoa</taxon>
        <taxon>Chordata</taxon>
        <taxon>Craniata</taxon>
        <taxon>Vertebrata</taxon>
        <taxon>Euteleostomi</taxon>
        <taxon>Actinopterygii</taxon>
        <taxon>Neopterygii</taxon>
        <taxon>Teleostei</taxon>
        <taxon>Neoteleostei</taxon>
        <taxon>Acanthomorphata</taxon>
        <taxon>Carangaria</taxon>
        <taxon>Carangiformes</taxon>
        <taxon>Echeneidae</taxon>
        <taxon>Echeneis</taxon>
    </lineage>
</organism>
<feature type="compositionally biased region" description="Acidic residues" evidence="3">
    <location>
        <begin position="171"/>
        <end position="199"/>
    </location>
</feature>
<dbReference type="GO" id="GO:0005829">
    <property type="term" value="C:cytosol"/>
    <property type="evidence" value="ECO:0007669"/>
    <property type="project" value="TreeGrafter"/>
</dbReference>
<feature type="region of interest" description="Disordered" evidence="3">
    <location>
        <begin position="384"/>
        <end position="454"/>
    </location>
</feature>
<proteinExistence type="inferred from homology"/>
<feature type="compositionally biased region" description="Acidic residues" evidence="3">
    <location>
        <begin position="101"/>
        <end position="110"/>
    </location>
</feature>
<dbReference type="Proteomes" id="UP000472264">
    <property type="component" value="Chromosome 1"/>
</dbReference>
<keyword evidence="5" id="KW-1185">Reference proteome</keyword>
<feature type="region of interest" description="Disordered" evidence="3">
    <location>
        <begin position="143"/>
        <end position="208"/>
    </location>
</feature>
<dbReference type="Ensembl" id="ENSENLT00000009635.1">
    <property type="protein sequence ID" value="ENSENLP00000009191.1"/>
    <property type="gene ID" value="ENSENLG00000004451.1"/>
</dbReference>
<protein>
    <recommendedName>
        <fullName evidence="2">Protein LTV1 homolog</fullName>
    </recommendedName>
</protein>
<sequence>MLQCWRKAKSFIEKKKAVTFHLVHRSQRDPLAADENAPQHVFLPATKVEAEKRREEQRNFGVFFDDDYDYLQHLKEASAPTELLAAGPTHTERRPVALRNDDEEDEEEGDIPAASINLPSSVFASEFEEEVGLLNKAAPSQVNCRPRLDMDPDIVDPDNILDDDSSSKRDDEDDDDEWEDTDEEGDVDSEGGLSGDEDLDGGHGRGREFFFMDEETKSRFTEYSLTSSVMRRNEQLSLLDDRFEKFYEQFDDDEIGALDNAELEGFIQPDSARLEEVLKDYFKQKEQEYLRPDDLGPKELPVVKEEEDEEEEDEMETVVIEAPEEKWDCETIISTYSNIYNRPKVIEDPPKLKPIRVSSKTGFPLDVLPARGLTAKQAERMTMINDSDLLRASTQPRSKDESTEERKARKQAVKDERKERRVEKKANKVAFKEEKQRQEKQMSNLRTNIQGLKL</sequence>
<evidence type="ECO:0000256" key="3">
    <source>
        <dbReference type="SAM" id="MobiDB-lite"/>
    </source>
</evidence>
<dbReference type="AlphaFoldDB" id="A0A665TU51"/>
<name>A0A665TU51_ECHNA</name>
<feature type="compositionally biased region" description="Polar residues" evidence="3">
    <location>
        <begin position="441"/>
        <end position="454"/>
    </location>
</feature>
<dbReference type="PANTHER" id="PTHR21531">
    <property type="entry name" value="LOW-TEMPERATURE VIABILITY PROTEIN LTV1-RELATED"/>
    <property type="match status" value="1"/>
</dbReference>
<feature type="compositionally biased region" description="Basic and acidic residues" evidence="3">
    <location>
        <begin position="290"/>
        <end position="304"/>
    </location>
</feature>
<evidence type="ECO:0000256" key="2">
    <source>
        <dbReference type="ARBA" id="ARBA00021561"/>
    </source>
</evidence>
<dbReference type="Pfam" id="PF04180">
    <property type="entry name" value="LTV"/>
    <property type="match status" value="2"/>
</dbReference>
<feature type="region of interest" description="Disordered" evidence="3">
    <location>
        <begin position="85"/>
        <end position="114"/>
    </location>
</feature>
<dbReference type="OMA" id="TKEFLFM"/>
<reference evidence="4" key="3">
    <citation type="submission" date="2025-09" db="UniProtKB">
        <authorList>
            <consortium name="Ensembl"/>
        </authorList>
    </citation>
    <scope>IDENTIFICATION</scope>
</reference>